<protein>
    <recommendedName>
        <fullName evidence="3">Transposase</fullName>
    </recommendedName>
</protein>
<proteinExistence type="predicted"/>
<keyword evidence="2" id="KW-1185">Reference proteome</keyword>
<dbReference type="RefSeq" id="WP_284383194.1">
    <property type="nucleotide sequence ID" value="NZ_BSNM01000016.1"/>
</dbReference>
<evidence type="ECO:0000313" key="1">
    <source>
        <dbReference type="EMBL" id="GLQ32999.1"/>
    </source>
</evidence>
<evidence type="ECO:0000313" key="2">
    <source>
        <dbReference type="Proteomes" id="UP001161389"/>
    </source>
</evidence>
<dbReference type="Proteomes" id="UP001161389">
    <property type="component" value="Unassembled WGS sequence"/>
</dbReference>
<comment type="caution">
    <text evidence="1">The sequence shown here is derived from an EMBL/GenBank/DDBJ whole genome shotgun (WGS) entry which is preliminary data.</text>
</comment>
<dbReference type="EMBL" id="BSNM01000016">
    <property type="protein sequence ID" value="GLQ32999.1"/>
    <property type="molecule type" value="Genomic_DNA"/>
</dbReference>
<gene>
    <name evidence="1" type="ORF">GCM10007876_34780</name>
</gene>
<reference evidence="1" key="2">
    <citation type="submission" date="2023-01" db="EMBL/GenBank/DDBJ databases">
        <title>Draft genome sequence of Litoribrevibacter albus strain NBRC 110071.</title>
        <authorList>
            <person name="Sun Q."/>
            <person name="Mori K."/>
        </authorList>
    </citation>
    <scope>NUCLEOTIDE SEQUENCE</scope>
    <source>
        <strain evidence="1">NBRC 110071</strain>
    </source>
</reference>
<accession>A0AA37W987</accession>
<evidence type="ECO:0008006" key="3">
    <source>
        <dbReference type="Google" id="ProtNLM"/>
    </source>
</evidence>
<organism evidence="1 2">
    <name type="scientific">Litoribrevibacter albus</name>
    <dbReference type="NCBI Taxonomy" id="1473156"/>
    <lineage>
        <taxon>Bacteria</taxon>
        <taxon>Pseudomonadati</taxon>
        <taxon>Pseudomonadota</taxon>
        <taxon>Gammaproteobacteria</taxon>
        <taxon>Oceanospirillales</taxon>
        <taxon>Oceanospirillaceae</taxon>
        <taxon>Litoribrevibacter</taxon>
    </lineage>
</organism>
<dbReference type="AlphaFoldDB" id="A0AA37W987"/>
<reference evidence="1" key="1">
    <citation type="journal article" date="2014" name="Int. J. Syst. Evol. Microbiol.">
        <title>Complete genome sequence of Corynebacterium casei LMG S-19264T (=DSM 44701T), isolated from a smear-ripened cheese.</title>
        <authorList>
            <consortium name="US DOE Joint Genome Institute (JGI-PGF)"/>
            <person name="Walter F."/>
            <person name="Albersmeier A."/>
            <person name="Kalinowski J."/>
            <person name="Ruckert C."/>
        </authorList>
    </citation>
    <scope>NUCLEOTIDE SEQUENCE</scope>
    <source>
        <strain evidence="1">NBRC 110071</strain>
    </source>
</reference>
<name>A0AA37W987_9GAMM</name>
<sequence length="79" mass="9266">MTVSLRERIAIDCQHGGAWHIMKTRLVSEALMPEFLAEEFISDFRRYLCAKNSEKALIIFDDWLKYKDVSKARLLMAMI</sequence>